<proteinExistence type="predicted"/>
<evidence type="ECO:0000259" key="2">
    <source>
        <dbReference type="Pfam" id="PF04028"/>
    </source>
</evidence>
<keyword evidence="4" id="KW-1185">Reference proteome</keyword>
<dbReference type="AlphaFoldDB" id="C6XQU3"/>
<evidence type="ECO:0000313" key="3">
    <source>
        <dbReference type="EMBL" id="ACT58699.1"/>
    </source>
</evidence>
<dbReference type="KEGG" id="hba:Hbal_1005"/>
<evidence type="ECO:0000313" key="4">
    <source>
        <dbReference type="Proteomes" id="UP000002745"/>
    </source>
</evidence>
<dbReference type="eggNOG" id="COG2121">
    <property type="taxonomic scope" value="Bacteria"/>
</dbReference>
<feature type="compositionally biased region" description="Polar residues" evidence="1">
    <location>
        <begin position="245"/>
        <end position="261"/>
    </location>
</feature>
<dbReference type="CDD" id="cd07983">
    <property type="entry name" value="LPLAT_DUF374-like"/>
    <property type="match status" value="1"/>
</dbReference>
<name>C6XQU3_HIRBI</name>
<sequence>MIKSIFRSQILQSILGWILWAYMALMVRTSKWTIEGEEILQDHFENNKGAILAAWHSRIFVMSVLPAKITSRWKKAENPISMIISQSRDGAFITQAAIHLNLNPIRGSAANKKKKNKDKGGTEALRLATKALKKGGVVCMTPDGPRGPREEAGLGPIRIAQLTNTPIILWGVSAAPSKRLKTWDRLVLPGLFSKGSVVFAGPMEVPRSADAEALRAELESRLREVTRRADKLAGLEALPYPEKASSPQSQDGNTSTQAAND</sequence>
<dbReference type="Proteomes" id="UP000002745">
    <property type="component" value="Chromosome"/>
</dbReference>
<accession>C6XQU3</accession>
<dbReference type="EMBL" id="CP001678">
    <property type="protein sequence ID" value="ACT58699.1"/>
    <property type="molecule type" value="Genomic_DNA"/>
</dbReference>
<dbReference type="InterPro" id="IPR007172">
    <property type="entry name" value="DUF374"/>
</dbReference>
<organism evidence="3 4">
    <name type="scientific">Hirschia baltica (strain ATCC 49814 / DSM 5838 / IFAM 1418)</name>
    <dbReference type="NCBI Taxonomy" id="582402"/>
    <lineage>
        <taxon>Bacteria</taxon>
        <taxon>Pseudomonadati</taxon>
        <taxon>Pseudomonadota</taxon>
        <taxon>Alphaproteobacteria</taxon>
        <taxon>Hyphomonadales</taxon>
        <taxon>Hyphomonadaceae</taxon>
        <taxon>Hirschia</taxon>
    </lineage>
</organism>
<dbReference type="RefSeq" id="WP_015826849.1">
    <property type="nucleotide sequence ID" value="NC_012982.1"/>
</dbReference>
<reference evidence="4" key="1">
    <citation type="journal article" date="2011" name="J. Bacteriol.">
        <title>Genome sequences of eight morphologically diverse alphaproteobacteria.</title>
        <authorList>
            <consortium name="US DOE Joint Genome Institute"/>
            <person name="Brown P.J."/>
            <person name="Kysela D.T."/>
            <person name="Buechlein A."/>
            <person name="Hemmerich C."/>
            <person name="Brun Y.V."/>
        </authorList>
    </citation>
    <scope>NUCLEOTIDE SEQUENCE [LARGE SCALE GENOMIC DNA]</scope>
    <source>
        <strain evidence="4">ATCC 49814 / DSM 5838 / IFAM 1418</strain>
    </source>
</reference>
<gene>
    <name evidence="3" type="ordered locus">Hbal_1005</name>
</gene>
<dbReference type="STRING" id="582402.Hbal_1005"/>
<dbReference type="HOGENOM" id="CLU_086327_1_1_5"/>
<feature type="region of interest" description="Disordered" evidence="1">
    <location>
        <begin position="233"/>
        <end position="261"/>
    </location>
</feature>
<evidence type="ECO:0000256" key="1">
    <source>
        <dbReference type="SAM" id="MobiDB-lite"/>
    </source>
</evidence>
<feature type="domain" description="DUF374" evidence="2">
    <location>
        <begin position="74"/>
        <end position="149"/>
    </location>
</feature>
<dbReference type="Pfam" id="PF04028">
    <property type="entry name" value="DUF374"/>
    <property type="match status" value="1"/>
</dbReference>
<protein>
    <recommendedName>
        <fullName evidence="2">DUF374 domain-containing protein</fullName>
    </recommendedName>
</protein>